<keyword evidence="2" id="KW-1185">Reference proteome</keyword>
<dbReference type="Proteomes" id="UP000789759">
    <property type="component" value="Unassembled WGS sequence"/>
</dbReference>
<organism evidence="1 2">
    <name type="scientific">Cetraspora pellucida</name>
    <dbReference type="NCBI Taxonomy" id="1433469"/>
    <lineage>
        <taxon>Eukaryota</taxon>
        <taxon>Fungi</taxon>
        <taxon>Fungi incertae sedis</taxon>
        <taxon>Mucoromycota</taxon>
        <taxon>Glomeromycotina</taxon>
        <taxon>Glomeromycetes</taxon>
        <taxon>Diversisporales</taxon>
        <taxon>Gigasporaceae</taxon>
        <taxon>Cetraspora</taxon>
    </lineage>
</organism>
<proteinExistence type="predicted"/>
<sequence>MSNEKSVCNNSFTNHDDGQVINSSKQSDLLLHDSRDFLNSVIEELCNVYNKEVIKGNPISSILYSINQHFTNKQKQPEEII</sequence>
<reference evidence="1" key="1">
    <citation type="submission" date="2021-06" db="EMBL/GenBank/DDBJ databases">
        <authorList>
            <person name="Kallberg Y."/>
            <person name="Tangrot J."/>
            <person name="Rosling A."/>
        </authorList>
    </citation>
    <scope>NUCLEOTIDE SEQUENCE</scope>
    <source>
        <strain evidence="1">FL966</strain>
    </source>
</reference>
<gene>
    <name evidence="1" type="ORF">CPELLU_LOCUS1204</name>
</gene>
<evidence type="ECO:0000313" key="1">
    <source>
        <dbReference type="EMBL" id="CAG8473898.1"/>
    </source>
</evidence>
<feature type="non-terminal residue" evidence="1">
    <location>
        <position position="1"/>
    </location>
</feature>
<protein>
    <submittedName>
        <fullName evidence="1">24761_t:CDS:1</fullName>
    </submittedName>
</protein>
<dbReference type="EMBL" id="CAJVQA010000426">
    <property type="protein sequence ID" value="CAG8473898.1"/>
    <property type="molecule type" value="Genomic_DNA"/>
</dbReference>
<comment type="caution">
    <text evidence="1">The sequence shown here is derived from an EMBL/GenBank/DDBJ whole genome shotgun (WGS) entry which is preliminary data.</text>
</comment>
<evidence type="ECO:0000313" key="2">
    <source>
        <dbReference type="Proteomes" id="UP000789759"/>
    </source>
</evidence>
<dbReference type="AlphaFoldDB" id="A0A9N8W7R5"/>
<name>A0A9N8W7R5_9GLOM</name>
<dbReference type="OrthoDB" id="10433537at2759"/>
<accession>A0A9N8W7R5</accession>
<feature type="non-terminal residue" evidence="1">
    <location>
        <position position="81"/>
    </location>
</feature>